<dbReference type="GO" id="GO:0016301">
    <property type="term" value="F:kinase activity"/>
    <property type="evidence" value="ECO:0007669"/>
    <property type="project" value="UniProtKB-KW"/>
</dbReference>
<sequence>MKITLPYAGIVLLIGPSNSGKSTFIQRLIEENKIHASEVVSSDDFRVLVSDTDFIDWKQRPKDEADNLYDQYQIISREAFSMMDLLIEKRCKLNKLTFVDATHLHADDRKRYIEIARNNHVPIVAVAFDVNQETLLERDDLREKPRGKRRIRQQFQTFKREKRFIKKEGYMASFFISGTNDIEIIRRTNNPLELDVANGIDVIGDIHGCYDEFIQLLEKLGYEKNERDLYVHPEGRKILSLGDIMSRGPHSLKTIQFFLRHVQASLGFMIDSNHGWKIARWLDGRKVTLNHGDELVEEEFNKFEQEHGEEKTKELKQEIKEFLFHAPSHYVLLKNGVPTAVCTHAGIKDEFIGKQSHLVSDFCRYGDTDGVDESGKPIRKDWTISHRTSQLIIWGHDPRPKPIITNNTINIDQGVVFGGELSAFRYPEKTFVSIKAKEDYSNDSRNPLKEWEKNRLNPPNIGKYINGFSVLSEELGEIHVPKKHVLPAIDLVSHHTVPMEELVYIPPTMSPSPKPSALDTYLEHPKEVIDYYLSMGVEKMVAEKKHMGSRGILLIFKDTDTALQAIGRNTLGTIYTRTGRKFFDEETEKEILTKLNQSLIANDYFSKYNTEYVLLDAEIMPWNLKAKELISNQYAHVSENAILDRATLKNKLETAARTNQDVIDWLAEYESKLENAYVFQEVFQKYCWNVDGINEIQIAPFHVLAHSKETFFHKPHTWHMEMNREFAAMDDIFVETEFKVIEDSRSEEAVIKWWEEMTADGHEGIVIKPLNFISRYKGKLVQPAIKVRGRKYLHIIYGMDYLLPENLKRLKERNVGKKQKLALKEFALGVEGIKRFVNREQLERVHECVLGTLAMESDPVDPRL</sequence>
<organism evidence="3 4">
    <name type="scientific">Ornithinibacillus halotolerans</name>
    <dbReference type="NCBI Taxonomy" id="1274357"/>
    <lineage>
        <taxon>Bacteria</taxon>
        <taxon>Bacillati</taxon>
        <taxon>Bacillota</taxon>
        <taxon>Bacilli</taxon>
        <taxon>Bacillales</taxon>
        <taxon>Bacillaceae</taxon>
        <taxon>Ornithinibacillus</taxon>
    </lineage>
</organism>
<feature type="domain" description="Calcineurin-like phosphoesterase" evidence="1">
    <location>
        <begin position="200"/>
        <end position="398"/>
    </location>
</feature>
<dbReference type="Proteomes" id="UP000613512">
    <property type="component" value="Unassembled WGS sequence"/>
</dbReference>
<name>A0A916WCJ7_9BACI</name>
<dbReference type="AlphaFoldDB" id="A0A916WCJ7"/>
<dbReference type="SUPFAM" id="SSF56300">
    <property type="entry name" value="Metallo-dependent phosphatases"/>
    <property type="match status" value="1"/>
</dbReference>
<dbReference type="GO" id="GO:0016791">
    <property type="term" value="F:phosphatase activity"/>
    <property type="evidence" value="ECO:0007669"/>
    <property type="project" value="TreeGrafter"/>
</dbReference>
<dbReference type="GO" id="GO:0005737">
    <property type="term" value="C:cytoplasm"/>
    <property type="evidence" value="ECO:0007669"/>
    <property type="project" value="TreeGrafter"/>
</dbReference>
<dbReference type="InterPro" id="IPR024028">
    <property type="entry name" value="PNKP_bac"/>
</dbReference>
<dbReference type="PANTHER" id="PTHR42850:SF7">
    <property type="entry name" value="BIS(5'-NUCLEOSYL)-TETRAPHOSPHATASE PRPE [ASYMMETRICAL]"/>
    <property type="match status" value="1"/>
</dbReference>
<reference evidence="3" key="2">
    <citation type="submission" date="2020-09" db="EMBL/GenBank/DDBJ databases">
        <authorList>
            <person name="Sun Q."/>
            <person name="Zhou Y."/>
        </authorList>
    </citation>
    <scope>NUCLEOTIDE SEQUENCE</scope>
    <source>
        <strain evidence="3">CGMCC 1.12408</strain>
    </source>
</reference>
<dbReference type="EMBL" id="BMEY01000023">
    <property type="protein sequence ID" value="GGA88655.1"/>
    <property type="molecule type" value="Genomic_DNA"/>
</dbReference>
<dbReference type="InterPro" id="IPR050126">
    <property type="entry name" value="Ap4A_hydrolase"/>
</dbReference>
<dbReference type="RefSeq" id="WP_188385885.1">
    <property type="nucleotide sequence ID" value="NZ_BMEY01000023.1"/>
</dbReference>
<keyword evidence="4" id="KW-1185">Reference proteome</keyword>
<dbReference type="Pfam" id="PF16542">
    <property type="entry name" value="PNKP_ligase"/>
    <property type="match status" value="1"/>
</dbReference>
<dbReference type="InterPro" id="IPR004843">
    <property type="entry name" value="Calcineurin-like_PHP"/>
</dbReference>
<dbReference type="InterPro" id="IPR029052">
    <property type="entry name" value="Metallo-depent_PP-like"/>
</dbReference>
<dbReference type="Gene3D" id="3.30.470.30">
    <property type="entry name" value="DNA ligase/mRNA capping enzyme"/>
    <property type="match status" value="2"/>
</dbReference>
<dbReference type="Gene3D" id="3.40.50.300">
    <property type="entry name" value="P-loop containing nucleotide triphosphate hydrolases"/>
    <property type="match status" value="1"/>
</dbReference>
<dbReference type="InterPro" id="IPR032380">
    <property type="entry name" value="PNKP_ligase_dom"/>
</dbReference>
<dbReference type="Pfam" id="PF13671">
    <property type="entry name" value="AAA_33"/>
    <property type="match status" value="1"/>
</dbReference>
<dbReference type="InterPro" id="IPR041780">
    <property type="entry name" value="MPP_PrpE-like"/>
</dbReference>
<keyword evidence="3" id="KW-0808">Transferase</keyword>
<dbReference type="InterPro" id="IPR027417">
    <property type="entry name" value="P-loop_NTPase"/>
</dbReference>
<dbReference type="Gene3D" id="3.60.21.10">
    <property type="match status" value="1"/>
</dbReference>
<evidence type="ECO:0000259" key="1">
    <source>
        <dbReference type="Pfam" id="PF00149"/>
    </source>
</evidence>
<feature type="domain" description="Polynucleotide kinase-phosphatase ligase" evidence="2">
    <location>
        <begin position="488"/>
        <end position="859"/>
    </location>
</feature>
<keyword evidence="3" id="KW-0418">Kinase</keyword>
<dbReference type="SUPFAM" id="SSF52540">
    <property type="entry name" value="P-loop containing nucleoside triphosphate hydrolases"/>
    <property type="match status" value="1"/>
</dbReference>
<comment type="caution">
    <text evidence="3">The sequence shown here is derived from an EMBL/GenBank/DDBJ whole genome shotgun (WGS) entry which is preliminary data.</text>
</comment>
<dbReference type="PANTHER" id="PTHR42850">
    <property type="entry name" value="METALLOPHOSPHOESTERASE"/>
    <property type="match status" value="1"/>
</dbReference>
<dbReference type="Pfam" id="PF00149">
    <property type="entry name" value="Metallophos"/>
    <property type="match status" value="1"/>
</dbReference>
<dbReference type="SUPFAM" id="SSF56091">
    <property type="entry name" value="DNA ligase/mRNA capping enzyme, catalytic domain"/>
    <property type="match status" value="1"/>
</dbReference>
<dbReference type="NCBIfam" id="TIGR04075">
    <property type="entry name" value="bacter_Pnkp"/>
    <property type="match status" value="1"/>
</dbReference>
<dbReference type="CDD" id="cd07423">
    <property type="entry name" value="MPP_Prp_like"/>
    <property type="match status" value="1"/>
</dbReference>
<gene>
    <name evidence="3" type="ORF">GCM10008025_34120</name>
</gene>
<evidence type="ECO:0000313" key="3">
    <source>
        <dbReference type="EMBL" id="GGA88655.1"/>
    </source>
</evidence>
<protein>
    <submittedName>
        <fullName evidence="3">Polynucleotide kinase-phosphatase</fullName>
    </submittedName>
</protein>
<proteinExistence type="predicted"/>
<evidence type="ECO:0000313" key="4">
    <source>
        <dbReference type="Proteomes" id="UP000613512"/>
    </source>
</evidence>
<accession>A0A916WCJ7</accession>
<evidence type="ECO:0000259" key="2">
    <source>
        <dbReference type="Pfam" id="PF16542"/>
    </source>
</evidence>
<reference evidence="3" key="1">
    <citation type="journal article" date="2014" name="Int. J. Syst. Evol. Microbiol.">
        <title>Complete genome sequence of Corynebacterium casei LMG S-19264T (=DSM 44701T), isolated from a smear-ripened cheese.</title>
        <authorList>
            <consortium name="US DOE Joint Genome Institute (JGI-PGF)"/>
            <person name="Walter F."/>
            <person name="Albersmeier A."/>
            <person name="Kalinowski J."/>
            <person name="Ruckert C."/>
        </authorList>
    </citation>
    <scope>NUCLEOTIDE SEQUENCE</scope>
    <source>
        <strain evidence="3">CGMCC 1.12408</strain>
    </source>
</reference>